<organism evidence="3 4">
    <name type="scientific">Cinchona calisaya</name>
    <dbReference type="NCBI Taxonomy" id="153742"/>
    <lineage>
        <taxon>Eukaryota</taxon>
        <taxon>Viridiplantae</taxon>
        <taxon>Streptophyta</taxon>
        <taxon>Embryophyta</taxon>
        <taxon>Tracheophyta</taxon>
        <taxon>Spermatophyta</taxon>
        <taxon>Magnoliopsida</taxon>
        <taxon>eudicotyledons</taxon>
        <taxon>Gunneridae</taxon>
        <taxon>Pentapetalae</taxon>
        <taxon>asterids</taxon>
        <taxon>lamiids</taxon>
        <taxon>Gentianales</taxon>
        <taxon>Rubiaceae</taxon>
        <taxon>Cinchonoideae</taxon>
        <taxon>Cinchoneae</taxon>
        <taxon>Cinchona</taxon>
    </lineage>
</organism>
<dbReference type="Proteomes" id="UP001630127">
    <property type="component" value="Unassembled WGS sequence"/>
</dbReference>
<reference evidence="3 4" key="1">
    <citation type="submission" date="2024-11" db="EMBL/GenBank/DDBJ databases">
        <title>A near-complete genome assembly of Cinchona calisaya.</title>
        <authorList>
            <person name="Lian D.C."/>
            <person name="Zhao X.W."/>
            <person name="Wei L."/>
        </authorList>
    </citation>
    <scope>NUCLEOTIDE SEQUENCE [LARGE SCALE GENOMIC DNA]</scope>
    <source>
        <tissue evidence="3">Nenye</tissue>
    </source>
</reference>
<evidence type="ECO:0000259" key="2">
    <source>
        <dbReference type="Pfam" id="PF25043"/>
    </source>
</evidence>
<dbReference type="AlphaFoldDB" id="A0ABD3B648"/>
<dbReference type="EMBL" id="JBJUIK010000001">
    <property type="protein sequence ID" value="KAL3538820.1"/>
    <property type="molecule type" value="Genomic_DNA"/>
</dbReference>
<dbReference type="PANTHER" id="PTHR31373">
    <property type="entry name" value="OS06G0652100 PROTEIN"/>
    <property type="match status" value="1"/>
</dbReference>
<dbReference type="PIRSF" id="PIRSF015417">
    <property type="entry name" value="T31B5_30_vWA"/>
    <property type="match status" value="1"/>
</dbReference>
<dbReference type="InterPro" id="IPR058580">
    <property type="entry name" value="DUF2828"/>
</dbReference>
<accession>A0ABD3B648</accession>
<gene>
    <name evidence="3" type="ORF">ACH5RR_002186</name>
</gene>
<evidence type="ECO:0000313" key="4">
    <source>
        <dbReference type="Proteomes" id="UP001630127"/>
    </source>
</evidence>
<feature type="domain" description="DUF2828" evidence="1">
    <location>
        <begin position="136"/>
        <end position="345"/>
    </location>
</feature>
<feature type="domain" description="DUF7788" evidence="2">
    <location>
        <begin position="351"/>
        <end position="534"/>
    </location>
</feature>
<dbReference type="Pfam" id="PF11443">
    <property type="entry name" value="DUF2828"/>
    <property type="match status" value="2"/>
</dbReference>
<dbReference type="InterPro" id="IPR056690">
    <property type="entry name" value="DUF7788"/>
</dbReference>
<dbReference type="Pfam" id="PF25043">
    <property type="entry name" value="DUF7788"/>
    <property type="match status" value="1"/>
</dbReference>
<feature type="domain" description="DUF2828" evidence="1">
    <location>
        <begin position="41"/>
        <end position="125"/>
    </location>
</feature>
<protein>
    <submittedName>
        <fullName evidence="3">Uncharacterized protein</fullName>
    </submittedName>
</protein>
<evidence type="ECO:0000259" key="1">
    <source>
        <dbReference type="Pfam" id="PF11443"/>
    </source>
</evidence>
<comment type="caution">
    <text evidence="3">The sequence shown here is derived from an EMBL/GenBank/DDBJ whole genome shotgun (WGS) entry which is preliminary data.</text>
</comment>
<name>A0ABD3B648_9GENT</name>
<proteinExistence type="predicted"/>
<keyword evidence="4" id="KW-1185">Reference proteome</keyword>
<dbReference type="PANTHER" id="PTHR31373:SF17">
    <property type="entry name" value="OS06G0652100 PROTEIN"/>
    <property type="match status" value="1"/>
</dbReference>
<dbReference type="InterPro" id="IPR011205">
    <property type="entry name" value="UCP015417_vWA"/>
</dbReference>
<evidence type="ECO:0000313" key="3">
    <source>
        <dbReference type="EMBL" id="KAL3538820.1"/>
    </source>
</evidence>
<sequence>MAPPSILLGPPSIRHSPYVDDDGNPSPQSLSFTQKPKPQINPCMNLFFSNPSLPNLSQKLEISWNHNPLTTLRIIFNSRKYNKEAFFNAILWLHHNHPLSLACNISTFAIGSECFNDLLNILCTISDPFEGSEDFDQCRIQKKERDIARARNALEMYVNNAEYRFLHNQISSIFADLLRDDLQFYASGKVDKISCASKWCPSIDSKCDNSTLICESIARKLFPREYDAEYQEIDGAHYAYRVRNRLQKQVLVPLRRALNATTDLPTLQRTPKKAAHEKIFATYQQAYKRLLTADNDDNLQILLDMIPRSTRILPHNIVASLNNRSVTGDEVAELQWQSLVEGCAKKQKWKNCLAIFNISEDTRGAAVDFALGMGLLISELSGEPWKGKVLTFSTEPLFCRIEGGDLGSKIQFLRKKLKHGENLRVSNLFDQVLEAAVVGNVSVDMMVSQIHVFSDVEFEKATNKFWAVWASFFKYQSLGFKKLPEIVFWDVKDQSIGAPKASRKFNGLVTVKGFCDNWVKVWLKEGEFLMPEEMLNLVTRPEDFMKSALCRDELQNLIVFD</sequence>